<keyword evidence="2" id="KW-0235">DNA replication</keyword>
<evidence type="ECO:0000313" key="6">
    <source>
        <dbReference type="EMBL" id="MEO3692383.1"/>
    </source>
</evidence>
<evidence type="ECO:0000256" key="4">
    <source>
        <dbReference type="ARBA" id="ARBA00023204"/>
    </source>
</evidence>
<keyword evidence="4" id="KW-0234">DNA repair</keyword>
<dbReference type="NCBIfam" id="NF006592">
    <property type="entry name" value="PRK09125.1"/>
    <property type="match status" value="1"/>
</dbReference>
<dbReference type="PANTHER" id="PTHR47810">
    <property type="entry name" value="DNA LIGASE"/>
    <property type="match status" value="1"/>
</dbReference>
<evidence type="ECO:0000259" key="5">
    <source>
        <dbReference type="Pfam" id="PF14743"/>
    </source>
</evidence>
<evidence type="ECO:0000313" key="7">
    <source>
        <dbReference type="Proteomes" id="UP001495147"/>
    </source>
</evidence>
<dbReference type="InterPro" id="IPR012340">
    <property type="entry name" value="NA-bd_OB-fold"/>
</dbReference>
<dbReference type="Pfam" id="PF14743">
    <property type="entry name" value="DNA_ligase_OB_2"/>
    <property type="match status" value="1"/>
</dbReference>
<dbReference type="InterPro" id="IPR029319">
    <property type="entry name" value="DNA_ligase_OB"/>
</dbReference>
<gene>
    <name evidence="6" type="ORF">ABDJ85_12960</name>
</gene>
<dbReference type="SUPFAM" id="SSF56091">
    <property type="entry name" value="DNA ligase/mRNA capping enzyme, catalytic domain"/>
    <property type="match status" value="1"/>
</dbReference>
<dbReference type="EC" id="6.5.1.1" evidence="6"/>
<feature type="domain" description="DNA ligase OB-like" evidence="5">
    <location>
        <begin position="210"/>
        <end position="274"/>
    </location>
</feature>
<reference evidence="6 7" key="1">
    <citation type="submission" date="2024-05" db="EMBL/GenBank/DDBJ databases">
        <title>Roseateles sp. DJS-2-20 16S ribosomal RNA gene Genome sequencing and assembly.</title>
        <authorList>
            <person name="Woo H."/>
        </authorList>
    </citation>
    <scope>NUCLEOTIDE SEQUENCE [LARGE SCALE GENOMIC DNA]</scope>
    <source>
        <strain evidence="6 7">DJS-2-20</strain>
    </source>
</reference>
<evidence type="ECO:0000256" key="3">
    <source>
        <dbReference type="ARBA" id="ARBA00022763"/>
    </source>
</evidence>
<dbReference type="EMBL" id="JBDPZD010000003">
    <property type="protein sequence ID" value="MEO3692383.1"/>
    <property type="molecule type" value="Genomic_DNA"/>
</dbReference>
<dbReference type="Proteomes" id="UP001495147">
    <property type="component" value="Unassembled WGS sequence"/>
</dbReference>
<dbReference type="SUPFAM" id="SSF50249">
    <property type="entry name" value="Nucleic acid-binding proteins"/>
    <property type="match status" value="1"/>
</dbReference>
<dbReference type="GO" id="GO:0003910">
    <property type="term" value="F:DNA ligase (ATP) activity"/>
    <property type="evidence" value="ECO:0007669"/>
    <property type="project" value="UniProtKB-EC"/>
</dbReference>
<dbReference type="CDD" id="cd08041">
    <property type="entry name" value="OBF_kDNA_ligase_like"/>
    <property type="match status" value="1"/>
</dbReference>
<proteinExistence type="predicted"/>
<protein>
    <submittedName>
        <fullName evidence="6">DNA ligase</fullName>
        <ecNumber evidence="6">6.5.1.1</ecNumber>
    </submittedName>
</protein>
<dbReference type="Gene3D" id="2.40.50.140">
    <property type="entry name" value="Nucleic acid-binding proteins"/>
    <property type="match status" value="1"/>
</dbReference>
<sequence length="278" mass="30095">MRRRELGLWLAGLGVPLGALAGLPEPLLAKNAPASIDPKGYLVSEKLDGVRALWDGQALRFRSGRTIAAPGWFIAMLPPLALDGELWMGRRSFERLSAAVRRTEPLDAEWRDISYQVFELPQGRGPFAQRAAQIKALVAGLQGSAVSAVEQRELTDAAALRARLKAVVAEGGEGLMLHRADAPVVQGRSDVLLKLKPTMDAEAVVLAHVPGQGRFAGQLGALEVQTPEGVRFKLGTGFSEAQRRQPPPVGSKVSYRYRDLTEAGVPRFASFLRVADEF</sequence>
<comment type="caution">
    <text evidence="6">The sequence shown here is derived from an EMBL/GenBank/DDBJ whole genome shotgun (WGS) entry which is preliminary data.</text>
</comment>
<accession>A0ABV0G3R5</accession>
<dbReference type="CDD" id="cd07896">
    <property type="entry name" value="Adenylation_kDNA_ligase_like"/>
    <property type="match status" value="1"/>
</dbReference>
<dbReference type="RefSeq" id="WP_347705201.1">
    <property type="nucleotide sequence ID" value="NZ_JBDPZD010000003.1"/>
</dbReference>
<evidence type="ECO:0000256" key="1">
    <source>
        <dbReference type="ARBA" id="ARBA00022598"/>
    </source>
</evidence>
<dbReference type="PANTHER" id="PTHR47810:SF1">
    <property type="entry name" value="DNA LIGASE B"/>
    <property type="match status" value="1"/>
</dbReference>
<keyword evidence="1 6" id="KW-0436">Ligase</keyword>
<dbReference type="InterPro" id="IPR050326">
    <property type="entry name" value="NAD_dep_DNA_ligaseB"/>
</dbReference>
<keyword evidence="7" id="KW-1185">Reference proteome</keyword>
<organism evidence="6 7">
    <name type="scientific">Roseateles paludis</name>
    <dbReference type="NCBI Taxonomy" id="3145238"/>
    <lineage>
        <taxon>Bacteria</taxon>
        <taxon>Pseudomonadati</taxon>
        <taxon>Pseudomonadota</taxon>
        <taxon>Betaproteobacteria</taxon>
        <taxon>Burkholderiales</taxon>
        <taxon>Sphaerotilaceae</taxon>
        <taxon>Roseateles</taxon>
    </lineage>
</organism>
<dbReference type="Gene3D" id="3.30.470.30">
    <property type="entry name" value="DNA ligase/mRNA capping enzyme"/>
    <property type="match status" value="1"/>
</dbReference>
<dbReference type="Gene3D" id="3.30.1490.70">
    <property type="match status" value="1"/>
</dbReference>
<name>A0ABV0G3R5_9BURK</name>
<keyword evidence="3" id="KW-0227">DNA damage</keyword>
<evidence type="ECO:0000256" key="2">
    <source>
        <dbReference type="ARBA" id="ARBA00022705"/>
    </source>
</evidence>